<gene>
    <name evidence="1" type="ORF">K3G42_033458</name>
</gene>
<dbReference type="Proteomes" id="UP000827872">
    <property type="component" value="Linkage Group LG01"/>
</dbReference>
<accession>A0ACB8GEP3</accession>
<dbReference type="EMBL" id="CM037614">
    <property type="protein sequence ID" value="KAH8017987.1"/>
    <property type="molecule type" value="Genomic_DNA"/>
</dbReference>
<name>A0ACB8GEP3_9SAUR</name>
<reference evidence="1" key="1">
    <citation type="submission" date="2021-08" db="EMBL/GenBank/DDBJ databases">
        <title>The first chromosome-level gecko genome reveals the dynamic sex chromosomes of Neotropical dwarf geckos (Sphaerodactylidae: Sphaerodactylus).</title>
        <authorList>
            <person name="Pinto B.J."/>
            <person name="Keating S.E."/>
            <person name="Gamble T."/>
        </authorList>
    </citation>
    <scope>NUCLEOTIDE SEQUENCE</scope>
    <source>
        <strain evidence="1">TG3544</strain>
    </source>
</reference>
<evidence type="ECO:0000313" key="2">
    <source>
        <dbReference type="Proteomes" id="UP000827872"/>
    </source>
</evidence>
<organism evidence="1 2">
    <name type="scientific">Sphaerodactylus townsendi</name>
    <dbReference type="NCBI Taxonomy" id="933632"/>
    <lineage>
        <taxon>Eukaryota</taxon>
        <taxon>Metazoa</taxon>
        <taxon>Chordata</taxon>
        <taxon>Craniata</taxon>
        <taxon>Vertebrata</taxon>
        <taxon>Euteleostomi</taxon>
        <taxon>Lepidosauria</taxon>
        <taxon>Squamata</taxon>
        <taxon>Bifurcata</taxon>
        <taxon>Gekkota</taxon>
        <taxon>Sphaerodactylidae</taxon>
        <taxon>Sphaerodactylus</taxon>
    </lineage>
</organism>
<keyword evidence="2" id="KW-1185">Reference proteome</keyword>
<proteinExistence type="predicted"/>
<sequence length="157" mass="19060">MVEQELTALDSEMTQKLIELKEKQQQQLLNLRQEQYYSEKYQKQAHIKLLIQKLTDVAEECQSSQLKKLKEICEREKKDLKKKMDKKRQEKITEAKSKDRNQMDEEKTEMIRSYIQEVVQYIKRLEDAQSKRQERLVEKHKEIRQQILDEKPKPTIP</sequence>
<protein>
    <submittedName>
        <fullName evidence="1">Uncharacterized protein</fullName>
    </submittedName>
</protein>
<comment type="caution">
    <text evidence="1">The sequence shown here is derived from an EMBL/GenBank/DDBJ whole genome shotgun (WGS) entry which is preliminary data.</text>
</comment>
<evidence type="ECO:0000313" key="1">
    <source>
        <dbReference type="EMBL" id="KAH8017987.1"/>
    </source>
</evidence>